<dbReference type="SUPFAM" id="SSF56719">
    <property type="entry name" value="Type II DNA topoisomerase"/>
    <property type="match status" value="1"/>
</dbReference>
<dbReference type="Pfam" id="PF03989">
    <property type="entry name" value="DNA_gyraseA_C"/>
    <property type="match status" value="6"/>
</dbReference>
<evidence type="ECO:0000313" key="12">
    <source>
        <dbReference type="EMBL" id="EFL43541.1"/>
    </source>
</evidence>
<dbReference type="InterPro" id="IPR013757">
    <property type="entry name" value="Topo_IIA_A_a_sf"/>
</dbReference>
<dbReference type="HAMAP" id="MF_01897">
    <property type="entry name" value="GyrA"/>
    <property type="match status" value="1"/>
</dbReference>
<accession>A0ABN0AYI6</accession>
<dbReference type="Gene3D" id="1.10.268.10">
    <property type="entry name" value="Topoisomerase, domain 3"/>
    <property type="match status" value="1"/>
</dbReference>
<dbReference type="Gene3D" id="3.30.1360.40">
    <property type="match status" value="1"/>
</dbReference>
<dbReference type="InterPro" id="IPR006691">
    <property type="entry name" value="GyrA/parC_rep"/>
</dbReference>
<dbReference type="Gene3D" id="2.120.10.90">
    <property type="entry name" value="DNA gyrase/topoisomerase IV, subunit A, C-terminal"/>
    <property type="match status" value="1"/>
</dbReference>
<feature type="domain" description="Topo IIA-type catalytic" evidence="11">
    <location>
        <begin position="158"/>
        <end position="624"/>
    </location>
</feature>
<dbReference type="InterPro" id="IPR002205">
    <property type="entry name" value="Topo_IIA_dom_A"/>
</dbReference>
<feature type="short sequence motif" description="GyrA-box" evidence="8">
    <location>
        <begin position="651"/>
        <end position="657"/>
    </location>
</feature>
<feature type="compositionally biased region" description="Acidic residues" evidence="10">
    <location>
        <begin position="75"/>
        <end position="92"/>
    </location>
</feature>
<dbReference type="EMBL" id="AEDQ01000034">
    <property type="protein sequence ID" value="EFL43541.1"/>
    <property type="molecule type" value="Genomic_DNA"/>
</dbReference>
<evidence type="ECO:0000256" key="1">
    <source>
        <dbReference type="ARBA" id="ARBA00000185"/>
    </source>
</evidence>
<evidence type="ECO:0000256" key="9">
    <source>
        <dbReference type="PROSITE-ProRule" id="PRU01384"/>
    </source>
</evidence>
<dbReference type="EC" id="5.6.2.2" evidence="8"/>
<dbReference type="PANTHER" id="PTHR43493:SF5">
    <property type="entry name" value="DNA GYRASE SUBUNIT A, CHLOROPLASTIC_MITOCHONDRIAL"/>
    <property type="match status" value="1"/>
</dbReference>
<evidence type="ECO:0000256" key="5">
    <source>
        <dbReference type="ARBA" id="ARBA00023029"/>
    </source>
</evidence>
<feature type="compositionally biased region" description="Polar residues" evidence="10">
    <location>
        <begin position="1"/>
        <end position="12"/>
    </location>
</feature>
<feature type="region of interest" description="Disordered" evidence="10">
    <location>
        <begin position="1"/>
        <end position="97"/>
    </location>
</feature>
<comment type="catalytic activity">
    <reaction evidence="1 8 9">
        <text>ATP-dependent breakage, passage and rejoining of double-stranded DNA.</text>
        <dbReference type="EC" id="5.6.2.2"/>
    </reaction>
</comment>
<comment type="subunit">
    <text evidence="8">Heterotetramer, composed of two GyrA and two GyrB chains. In the heterotetramer, GyrA contains the active site tyrosine that forms a transient covalent intermediate with DNA, while GyrB binds cofactors and catalyzes ATP hydrolysis.</text>
</comment>
<feature type="compositionally biased region" description="Acidic residues" evidence="10">
    <location>
        <begin position="962"/>
        <end position="986"/>
    </location>
</feature>
<dbReference type="SUPFAM" id="SSF101904">
    <property type="entry name" value="GyrA/ParC C-terminal domain-like"/>
    <property type="match status" value="1"/>
</dbReference>
<reference evidence="12 13" key="1">
    <citation type="submission" date="2010-08" db="EMBL/GenBank/DDBJ databases">
        <authorList>
            <person name="Durkin A.S."/>
            <person name="Madupu R."/>
            <person name="Torralba M."/>
            <person name="Gillis M."/>
            <person name="Methe B."/>
            <person name="Sutton G."/>
            <person name="Nelson K.E."/>
        </authorList>
    </citation>
    <scope>NUCLEOTIDE SEQUENCE [LARGE SCALE GENOMIC DNA]</scope>
    <source>
        <strain evidence="12 13">PB189-T1-4</strain>
    </source>
</reference>
<organism evidence="12 13">
    <name type="scientific">Fannyhessea vaginae PB189-T1-4</name>
    <dbReference type="NCBI Taxonomy" id="866774"/>
    <lineage>
        <taxon>Bacteria</taxon>
        <taxon>Bacillati</taxon>
        <taxon>Actinomycetota</taxon>
        <taxon>Coriobacteriia</taxon>
        <taxon>Coriobacteriales</taxon>
        <taxon>Atopobiaceae</taxon>
        <taxon>Fannyhessea</taxon>
    </lineage>
</organism>
<dbReference type="Proteomes" id="UP000004431">
    <property type="component" value="Unassembled WGS sequence"/>
</dbReference>
<dbReference type="NCBIfam" id="TIGR01063">
    <property type="entry name" value="gyrA"/>
    <property type="match status" value="1"/>
</dbReference>
<keyword evidence="6 8" id="KW-0238">DNA-binding</keyword>
<keyword evidence="4 8" id="KW-0067">ATP-binding</keyword>
<feature type="compositionally biased region" description="Low complexity" evidence="10">
    <location>
        <begin position="28"/>
        <end position="40"/>
    </location>
</feature>
<dbReference type="InterPro" id="IPR050220">
    <property type="entry name" value="Type_II_DNA_Topoisomerases"/>
</dbReference>
<comment type="miscellaneous">
    <text evidence="8">Few gyrases are as efficient as E.coli at forming negative supercoils. Not all organisms have 2 type II topoisomerases; in organisms with a single type II topoisomerase this enzyme also has to decatenate newly replicated chromosomes.</text>
</comment>
<keyword evidence="5 8" id="KW-0799">Topoisomerase</keyword>
<proteinExistence type="inferred from homology"/>
<feature type="compositionally biased region" description="Basic and acidic residues" evidence="10">
    <location>
        <begin position="42"/>
        <end position="57"/>
    </location>
</feature>
<feature type="region of interest" description="Disordered" evidence="10">
    <location>
        <begin position="937"/>
        <end position="986"/>
    </location>
</feature>
<dbReference type="Pfam" id="PF00521">
    <property type="entry name" value="DNA_topoisoIV"/>
    <property type="match status" value="1"/>
</dbReference>
<evidence type="ECO:0000256" key="2">
    <source>
        <dbReference type="ARBA" id="ARBA00008263"/>
    </source>
</evidence>
<comment type="similarity">
    <text evidence="2 8">Belongs to the type II topoisomerase GyrA/ParC subunit family.</text>
</comment>
<dbReference type="CDD" id="cd00187">
    <property type="entry name" value="TOP4c"/>
    <property type="match status" value="1"/>
</dbReference>
<evidence type="ECO:0000256" key="10">
    <source>
        <dbReference type="SAM" id="MobiDB-lite"/>
    </source>
</evidence>
<dbReference type="InterPro" id="IPR013760">
    <property type="entry name" value="Topo_IIA-like_dom_sf"/>
</dbReference>
<feature type="active site" description="O-(5'-phospho-DNA)-tyrosine intermediate" evidence="8 9">
    <location>
        <position position="246"/>
    </location>
</feature>
<protein>
    <recommendedName>
        <fullName evidence="8">DNA gyrase subunit A</fullName>
        <ecNumber evidence="8">5.6.2.2</ecNumber>
    </recommendedName>
</protein>
<dbReference type="GO" id="GO:0016853">
    <property type="term" value="F:isomerase activity"/>
    <property type="evidence" value="ECO:0007669"/>
    <property type="project" value="UniProtKB-KW"/>
</dbReference>
<evidence type="ECO:0000256" key="8">
    <source>
        <dbReference type="HAMAP-Rule" id="MF_01897"/>
    </source>
</evidence>
<comment type="subcellular location">
    <subcellularLocation>
        <location evidence="8">Cytoplasm</location>
    </subcellularLocation>
</comment>
<dbReference type="InterPro" id="IPR035516">
    <property type="entry name" value="Gyrase/topoIV_suA_C"/>
</dbReference>
<dbReference type="PROSITE" id="PS52040">
    <property type="entry name" value="TOPO_IIA"/>
    <property type="match status" value="1"/>
</dbReference>
<comment type="caution">
    <text evidence="12">The sequence shown here is derived from an EMBL/GenBank/DDBJ whole genome shotgun (WGS) entry which is preliminary data.</text>
</comment>
<keyword evidence="3 8" id="KW-0547">Nucleotide-binding</keyword>
<dbReference type="Gene3D" id="3.90.199.10">
    <property type="entry name" value="Topoisomerase II, domain 5"/>
    <property type="match status" value="1"/>
</dbReference>
<dbReference type="PANTHER" id="PTHR43493">
    <property type="entry name" value="DNA GYRASE/TOPOISOMERASE SUBUNIT A"/>
    <property type="match status" value="1"/>
</dbReference>
<comment type="function">
    <text evidence="8">A type II topoisomerase that negatively supercoils closed circular double-stranded (ds) DNA in an ATP-dependent manner to modulate DNA topology and maintain chromosomes in an underwound state. Negative supercoiling favors strand separation, and DNA replication, transcription, recombination and repair, all of which involve strand separation. Also able to catalyze the interconversion of other topological isomers of dsDNA rings, including catenanes and knotted rings. Type II topoisomerases break and join 2 DNA strands simultaneously in an ATP-dependent manner.</text>
</comment>
<dbReference type="InterPro" id="IPR013758">
    <property type="entry name" value="Topo_IIA_A/C_ab"/>
</dbReference>
<keyword evidence="8" id="KW-0963">Cytoplasm</keyword>
<evidence type="ECO:0000256" key="3">
    <source>
        <dbReference type="ARBA" id="ARBA00022741"/>
    </source>
</evidence>
<feature type="compositionally biased region" description="Low complexity" evidence="10">
    <location>
        <begin position="952"/>
        <end position="961"/>
    </location>
</feature>
<name>A0ABN0AYI6_9ACTN</name>
<evidence type="ECO:0000256" key="6">
    <source>
        <dbReference type="ARBA" id="ARBA00023125"/>
    </source>
</evidence>
<gene>
    <name evidence="8 12" type="primary">gyrA</name>
    <name evidence="12" type="ORF">HMPREF9248_0091</name>
</gene>
<evidence type="ECO:0000256" key="4">
    <source>
        <dbReference type="ARBA" id="ARBA00022840"/>
    </source>
</evidence>
<keyword evidence="7 8" id="KW-0413">Isomerase</keyword>
<evidence type="ECO:0000256" key="7">
    <source>
        <dbReference type="ARBA" id="ARBA00023235"/>
    </source>
</evidence>
<evidence type="ECO:0000259" key="11">
    <source>
        <dbReference type="PROSITE" id="PS52040"/>
    </source>
</evidence>
<dbReference type="SMART" id="SM00434">
    <property type="entry name" value="TOP4c"/>
    <property type="match status" value="1"/>
</dbReference>
<dbReference type="InterPro" id="IPR005743">
    <property type="entry name" value="GyrA"/>
</dbReference>
<dbReference type="NCBIfam" id="NF004043">
    <property type="entry name" value="PRK05560.1"/>
    <property type="match status" value="1"/>
</dbReference>
<keyword evidence="13" id="KW-1185">Reference proteome</keyword>
<sequence>MANDTHNNPSSANHDDDVTGGFTGDGAGSNSSANSTNPSDQSTRDDRDSLNDLLRDMDDADGAVDDATANTNVDAVDDDDVDADTDTDDLDNLDSPNQQDELLNLAGANLSHTLTDEAGTRLDLSDIHGGTLKPTDLSEEMKASFLEYSMSVIVARALPDVRDGLKPVHRRILYAMNEAHIVPSRPHKKSAWTVGEVMGKYHPHGDSSIYEAMVRMAQDFSMRLPLIDGHGNFGSIDGDPAAAMRYTESRLTHAAMDMLRDLDKETVDLQPNYDESLQEPAVLPARFPNLLVNGSNGIAVGMATNVPPHNLQEVARAVCCMIDNPNSTLEDLMACLPGPDFPTGGIIMGTDGIKDAYKTGRGTLTIRSKVHIENTGRAGRQRLVITEIPYQVNKSLLQERIAQQVNEKKIEGISDMRDESNRKGMRIVIDLKQGAVPQVVLNNLYKRTQLQTSFSVIDIALVDGVPRTLSLHDMIRYYIKHQQDVVTRRTKFDLARAQKRVHILEGLLIAVDNIDEVVHIIRSSKDDAEAKSRMSERFGIDDIQGEAILQMRLRRLTGLARDELAAQIDELYKQIAYLTDLLQNPEKMLEVIKEELMQIAERYASPRRTKISTNEAQILDVEDLITEEDMVITVTHSSYIKRLPVATYRAQKRGGKGVQGLSLKDNDFVEDLFVASTHDYVLFFTNKGKVYRLKVHELPVGSRTSRGSALVNVLPLAEDEHPTAVITTRDFPDNQYLVFATKQGMVKKTAIAEYDKSRRDGLIAINLKDGDELVNVRRVCEGNRIILCTSAGKAIMFSEEDVRPTSRNTSGVKGISLKNNAYMLGMEISNGKGDLLVITENGYGKRTPISEYSLQHRGGQGVTTIAMTSKKGALVACRVVGPQHELMIMSEEGVMIRVKSMDISSSGRATQGVKIMNLSSTDHVSAMARMVAKKKSSHAQAADKNQPSLPLAFATTPASDADPADADEVNIGGEEEFDENLLDDDE</sequence>
<dbReference type="NCBIfam" id="NF004044">
    <property type="entry name" value="PRK05561.1"/>
    <property type="match status" value="1"/>
</dbReference>
<evidence type="ECO:0000313" key="13">
    <source>
        <dbReference type="Proteomes" id="UP000004431"/>
    </source>
</evidence>
<feature type="compositionally biased region" description="Low complexity" evidence="10">
    <location>
        <begin position="65"/>
        <end position="74"/>
    </location>
</feature>